<dbReference type="AlphaFoldDB" id="A0A841TGW1"/>
<evidence type="ECO:0000256" key="1">
    <source>
        <dbReference type="ARBA" id="ARBA00022490"/>
    </source>
</evidence>
<dbReference type="PANTHER" id="PTHR37300">
    <property type="entry name" value="UPF0291 PROTEIN CBO2609/CLC_2481"/>
    <property type="match status" value="1"/>
</dbReference>
<dbReference type="Gene3D" id="1.10.287.540">
    <property type="entry name" value="Helix hairpin bin"/>
    <property type="match status" value="1"/>
</dbReference>
<dbReference type="Pfam" id="PF05979">
    <property type="entry name" value="DUF896"/>
    <property type="match status" value="1"/>
</dbReference>
<dbReference type="PANTHER" id="PTHR37300:SF1">
    <property type="entry name" value="UPF0291 PROTEIN YNZC"/>
    <property type="match status" value="1"/>
</dbReference>
<evidence type="ECO:0000256" key="2">
    <source>
        <dbReference type="HAMAP-Rule" id="MF_01103"/>
    </source>
</evidence>
<dbReference type="RefSeq" id="WP_185180885.1">
    <property type="nucleotide sequence ID" value="NZ_CBCSEP010000011.1"/>
</dbReference>
<name>A0A841TGW1_9BACL</name>
<sequence length="63" mass="7674">MSDLIKRINELAHKHKTVGLSEEELTERETLRKRYLDNFRRNFRHQLDQIEFTDEPPKATIKH</sequence>
<accession>A0A841TGW1</accession>
<keyword evidence="1 2" id="KW-0963">Cytoplasm</keyword>
<comment type="caution">
    <text evidence="3">The sequence shown here is derived from an EMBL/GenBank/DDBJ whole genome shotgun (WGS) entry which is preliminary data.</text>
</comment>
<dbReference type="GO" id="GO:0005737">
    <property type="term" value="C:cytoplasm"/>
    <property type="evidence" value="ECO:0007669"/>
    <property type="project" value="UniProtKB-SubCell"/>
</dbReference>
<proteinExistence type="inferred from homology"/>
<dbReference type="HAMAP" id="MF_01103">
    <property type="entry name" value="UPF0291"/>
    <property type="match status" value="1"/>
</dbReference>
<dbReference type="Proteomes" id="UP000574133">
    <property type="component" value="Unassembled WGS sequence"/>
</dbReference>
<comment type="similarity">
    <text evidence="2">Belongs to the UPF0291 family.</text>
</comment>
<dbReference type="InterPro" id="IPR009242">
    <property type="entry name" value="DUF896"/>
</dbReference>
<evidence type="ECO:0000313" key="4">
    <source>
        <dbReference type="Proteomes" id="UP000574133"/>
    </source>
</evidence>
<reference evidence="3 4" key="1">
    <citation type="submission" date="2020-08" db="EMBL/GenBank/DDBJ databases">
        <title>Cohnella phylogeny.</title>
        <authorList>
            <person name="Dunlap C."/>
        </authorList>
    </citation>
    <scope>NUCLEOTIDE SEQUENCE [LARGE SCALE GENOMIC DNA]</scope>
    <source>
        <strain evidence="3 4">DSM 103658</strain>
    </source>
</reference>
<dbReference type="SUPFAM" id="SSF158221">
    <property type="entry name" value="YnzC-like"/>
    <property type="match status" value="1"/>
</dbReference>
<organism evidence="3 4">
    <name type="scientific">Cohnella lubricantis</name>
    <dbReference type="NCBI Taxonomy" id="2163172"/>
    <lineage>
        <taxon>Bacteria</taxon>
        <taxon>Bacillati</taxon>
        <taxon>Bacillota</taxon>
        <taxon>Bacilli</taxon>
        <taxon>Bacillales</taxon>
        <taxon>Paenibacillaceae</taxon>
        <taxon>Cohnella</taxon>
    </lineage>
</organism>
<keyword evidence="4" id="KW-1185">Reference proteome</keyword>
<gene>
    <name evidence="3" type="ORF">H4Q31_20290</name>
</gene>
<protein>
    <recommendedName>
        <fullName evidence="2">UPF0291 protein H4Q31_20290</fullName>
    </recommendedName>
</protein>
<comment type="subcellular location">
    <subcellularLocation>
        <location evidence="2">Cytoplasm</location>
    </subcellularLocation>
</comment>
<dbReference type="EMBL" id="JACJVN010000097">
    <property type="protein sequence ID" value="MBB6679626.1"/>
    <property type="molecule type" value="Genomic_DNA"/>
</dbReference>
<evidence type="ECO:0000313" key="3">
    <source>
        <dbReference type="EMBL" id="MBB6679626.1"/>
    </source>
</evidence>